<dbReference type="SUPFAM" id="SSF48208">
    <property type="entry name" value="Six-hairpin glycosidases"/>
    <property type="match status" value="2"/>
</dbReference>
<keyword evidence="1" id="KW-0732">Signal</keyword>
<evidence type="ECO:0000256" key="1">
    <source>
        <dbReference type="SAM" id="SignalP"/>
    </source>
</evidence>
<accession>A0ABN1ATQ7</accession>
<dbReference type="EMBL" id="BAAAEM010000003">
    <property type="protein sequence ID" value="GAA0483696.1"/>
    <property type="molecule type" value="Genomic_DNA"/>
</dbReference>
<evidence type="ECO:0008006" key="4">
    <source>
        <dbReference type="Google" id="ProtNLM"/>
    </source>
</evidence>
<protein>
    <recommendedName>
        <fullName evidence="4">Glycosyl hydrolase</fullName>
    </recommendedName>
</protein>
<sequence>MKIYSWIVAAALIATPVFAKAQNQSHRDDQADISEREHSIRQAMAETAHYVSTVLIQPSGKGRTDYDLVSGKWSDYETHWHTGQAIWGLVESAALLNDPSLEAAAKRAGDWWISTEYQDLHPFAGLVDAAHGNRLGPLLNWTTIADGTPGLFALSRATGDPRYADSATRSGKWLWRNTRVPDSVKGGEGLFYNIFDPSRGVVVTDWNPHKQGAVYDQRVDYGSPPIEELARPNIEGFLFADMCRHTGDRLWCDRFLEQAEFALARQHANGLWMEFEPNDPKTGNVHPRFNIWNAEALLEAYALTSDNRFLDGAERTATFYRDIATKDGTIHYRLNTDGTAQRGSITGSAVAFNGILMLRLRDYGKTGFDKAINRTAKWLAANRFSPDHADPNIAGAVINTRYKTGGGKAQLIQRDVGSTFALRFMALYLRDLRGENVNAHLTGSKSP</sequence>
<gene>
    <name evidence="2" type="ORF">GCM10009096_27730</name>
</gene>
<evidence type="ECO:0000313" key="3">
    <source>
        <dbReference type="Proteomes" id="UP001500713"/>
    </source>
</evidence>
<organism evidence="2 3">
    <name type="scientific">Parasphingorhabdus litoris</name>
    <dbReference type="NCBI Taxonomy" id="394733"/>
    <lineage>
        <taxon>Bacteria</taxon>
        <taxon>Pseudomonadati</taxon>
        <taxon>Pseudomonadota</taxon>
        <taxon>Alphaproteobacteria</taxon>
        <taxon>Sphingomonadales</taxon>
        <taxon>Sphingomonadaceae</taxon>
        <taxon>Parasphingorhabdus</taxon>
    </lineage>
</organism>
<feature type="signal peptide" evidence="1">
    <location>
        <begin position="1"/>
        <end position="21"/>
    </location>
</feature>
<dbReference type="Proteomes" id="UP001500713">
    <property type="component" value="Unassembled WGS sequence"/>
</dbReference>
<name>A0ABN1ATQ7_9SPHN</name>
<reference evidence="2 3" key="1">
    <citation type="journal article" date="2019" name="Int. J. Syst. Evol. Microbiol.">
        <title>The Global Catalogue of Microorganisms (GCM) 10K type strain sequencing project: providing services to taxonomists for standard genome sequencing and annotation.</title>
        <authorList>
            <consortium name="The Broad Institute Genomics Platform"/>
            <consortium name="The Broad Institute Genome Sequencing Center for Infectious Disease"/>
            <person name="Wu L."/>
            <person name="Ma J."/>
        </authorList>
    </citation>
    <scope>NUCLEOTIDE SEQUENCE [LARGE SCALE GENOMIC DNA]</scope>
    <source>
        <strain evidence="2 3">JCM 14162</strain>
    </source>
</reference>
<evidence type="ECO:0000313" key="2">
    <source>
        <dbReference type="EMBL" id="GAA0483696.1"/>
    </source>
</evidence>
<proteinExistence type="predicted"/>
<dbReference type="RefSeq" id="WP_229956712.1">
    <property type="nucleotide sequence ID" value="NZ_BAAAEM010000003.1"/>
</dbReference>
<dbReference type="InterPro" id="IPR008928">
    <property type="entry name" value="6-hairpin_glycosidase_sf"/>
</dbReference>
<comment type="caution">
    <text evidence="2">The sequence shown here is derived from an EMBL/GenBank/DDBJ whole genome shotgun (WGS) entry which is preliminary data.</text>
</comment>
<keyword evidence="3" id="KW-1185">Reference proteome</keyword>
<feature type="chain" id="PRO_5046531939" description="Glycosyl hydrolase" evidence="1">
    <location>
        <begin position="22"/>
        <end position="447"/>
    </location>
</feature>